<keyword evidence="11" id="KW-1133">Transmembrane helix</keyword>
<keyword evidence="4" id="KW-0813">Transport</keyword>
<keyword evidence="7 11" id="KW-0812">Transmembrane</keyword>
<evidence type="ECO:0000256" key="6">
    <source>
        <dbReference type="ARBA" id="ARBA00022519"/>
    </source>
</evidence>
<evidence type="ECO:0000313" key="12">
    <source>
        <dbReference type="EMBL" id="MBC3861691.1"/>
    </source>
</evidence>
<comment type="subcellular location">
    <subcellularLocation>
        <location evidence="1">Cell inner membrane</location>
    </subcellularLocation>
</comment>
<dbReference type="GO" id="GO:0015628">
    <property type="term" value="P:protein secretion by the type II secretion system"/>
    <property type="evidence" value="ECO:0007669"/>
    <property type="project" value="InterPro"/>
</dbReference>
<evidence type="ECO:0000256" key="8">
    <source>
        <dbReference type="ARBA" id="ARBA00022927"/>
    </source>
</evidence>
<keyword evidence="8" id="KW-0653">Protein transport</keyword>
<dbReference type="Pfam" id="PF01203">
    <property type="entry name" value="T2SSN"/>
    <property type="match status" value="1"/>
</dbReference>
<keyword evidence="13" id="KW-1185">Reference proteome</keyword>
<feature type="transmembrane region" description="Helical" evidence="11">
    <location>
        <begin position="12"/>
        <end position="38"/>
    </location>
</feature>
<sequence length="263" mass="28416">MVSPGSVSMKIVWVVIAILSVIGTVFCFLPASWMGVLIERQTQGRLSLCDVQGSFWNGSGFIGVAAGINDPVTPLFPGRFSWKISPLILLTQLDMELQNSQALSIPVKLTGNFSEWHVSPSVLVLPTERLEGLGAPLNTIGPSGKLHLSWNNLQFVRDGSILNAQGQLQLNLSEMASKLSPVRPLGSYRMAFDLQGTNANINLVTEAGPMMLSGSGALKAGHFQFSGKAWAQEGQETKLANLLNLLGQRRKDGDKDVIALEFK</sequence>
<keyword evidence="6" id="KW-0997">Cell inner membrane</keyword>
<name>A0A923HCX6_9BURK</name>
<evidence type="ECO:0000256" key="9">
    <source>
        <dbReference type="ARBA" id="ARBA00023136"/>
    </source>
</evidence>
<dbReference type="GO" id="GO:0005886">
    <property type="term" value="C:plasma membrane"/>
    <property type="evidence" value="ECO:0007669"/>
    <property type="project" value="UniProtKB-SubCell"/>
</dbReference>
<dbReference type="AlphaFoldDB" id="A0A923HCX6"/>
<reference evidence="12" key="1">
    <citation type="submission" date="2020-08" db="EMBL/GenBank/DDBJ databases">
        <title>Novel species isolated from subtropical streams in China.</title>
        <authorList>
            <person name="Lu H."/>
        </authorList>
    </citation>
    <scope>NUCLEOTIDE SEQUENCE</scope>
    <source>
        <strain evidence="12">KACC 12607</strain>
    </source>
</reference>
<accession>A0A923HCX6</accession>
<evidence type="ECO:0000256" key="4">
    <source>
        <dbReference type="ARBA" id="ARBA00022448"/>
    </source>
</evidence>
<comment type="similarity">
    <text evidence="2">Belongs to the GSP N family.</text>
</comment>
<dbReference type="EMBL" id="JACOFV010000004">
    <property type="protein sequence ID" value="MBC3861691.1"/>
    <property type="molecule type" value="Genomic_DNA"/>
</dbReference>
<dbReference type="Proteomes" id="UP000634011">
    <property type="component" value="Unassembled WGS sequence"/>
</dbReference>
<evidence type="ECO:0000256" key="1">
    <source>
        <dbReference type="ARBA" id="ARBA00004533"/>
    </source>
</evidence>
<keyword evidence="9 11" id="KW-0472">Membrane</keyword>
<evidence type="ECO:0000256" key="3">
    <source>
        <dbReference type="ARBA" id="ARBA00021563"/>
    </source>
</evidence>
<dbReference type="GO" id="GO:0015627">
    <property type="term" value="C:type II protein secretion system complex"/>
    <property type="evidence" value="ECO:0007669"/>
    <property type="project" value="InterPro"/>
</dbReference>
<evidence type="ECO:0000256" key="2">
    <source>
        <dbReference type="ARBA" id="ARBA00007208"/>
    </source>
</evidence>
<evidence type="ECO:0000313" key="13">
    <source>
        <dbReference type="Proteomes" id="UP000634011"/>
    </source>
</evidence>
<gene>
    <name evidence="12" type="ORF">H8K32_06215</name>
</gene>
<proteinExistence type="inferred from homology"/>
<comment type="caution">
    <text evidence="12">The sequence shown here is derived from an EMBL/GenBank/DDBJ whole genome shotgun (WGS) entry which is preliminary data.</text>
</comment>
<evidence type="ECO:0000256" key="10">
    <source>
        <dbReference type="ARBA" id="ARBA00030772"/>
    </source>
</evidence>
<keyword evidence="5" id="KW-1003">Cell membrane</keyword>
<evidence type="ECO:0000256" key="7">
    <source>
        <dbReference type="ARBA" id="ARBA00022692"/>
    </source>
</evidence>
<dbReference type="InterPro" id="IPR022792">
    <property type="entry name" value="T2SS_protein-GspN"/>
</dbReference>
<organism evidence="12 13">
    <name type="scientific">Undibacterium jejuense</name>
    <dbReference type="NCBI Taxonomy" id="1344949"/>
    <lineage>
        <taxon>Bacteria</taxon>
        <taxon>Pseudomonadati</taxon>
        <taxon>Pseudomonadota</taxon>
        <taxon>Betaproteobacteria</taxon>
        <taxon>Burkholderiales</taxon>
        <taxon>Oxalobacteraceae</taxon>
        <taxon>Undibacterium</taxon>
    </lineage>
</organism>
<evidence type="ECO:0000256" key="11">
    <source>
        <dbReference type="SAM" id="Phobius"/>
    </source>
</evidence>
<evidence type="ECO:0000256" key="5">
    <source>
        <dbReference type="ARBA" id="ARBA00022475"/>
    </source>
</evidence>
<protein>
    <recommendedName>
        <fullName evidence="3">Type II secretion system protein N</fullName>
    </recommendedName>
    <alternativeName>
        <fullName evidence="10">General secretion pathway protein N</fullName>
    </alternativeName>
</protein>